<evidence type="ECO:0000256" key="5">
    <source>
        <dbReference type="ARBA" id="ARBA00022842"/>
    </source>
</evidence>
<dbReference type="SUPFAM" id="SSF55811">
    <property type="entry name" value="Nudix"/>
    <property type="match status" value="1"/>
</dbReference>
<proteinExistence type="predicted"/>
<name>A0ABT5GM27_9MICO</name>
<dbReference type="InterPro" id="IPR039121">
    <property type="entry name" value="NUDT19"/>
</dbReference>
<organism evidence="8 9">
    <name type="scientific">Intrasporangium calvum</name>
    <dbReference type="NCBI Taxonomy" id="53358"/>
    <lineage>
        <taxon>Bacteria</taxon>
        <taxon>Bacillati</taxon>
        <taxon>Actinomycetota</taxon>
        <taxon>Actinomycetes</taxon>
        <taxon>Micrococcales</taxon>
        <taxon>Intrasporangiaceae</taxon>
        <taxon>Intrasporangium</taxon>
    </lineage>
</organism>
<dbReference type="InterPro" id="IPR000086">
    <property type="entry name" value="NUDIX_hydrolase_dom"/>
</dbReference>
<feature type="domain" description="Nudix hydrolase" evidence="7">
    <location>
        <begin position="32"/>
        <end position="236"/>
    </location>
</feature>
<gene>
    <name evidence="8" type="ORF">OO014_18815</name>
</gene>
<comment type="caution">
    <text evidence="8">The sequence shown here is derived from an EMBL/GenBank/DDBJ whole genome shotgun (WGS) entry which is preliminary data.</text>
</comment>
<evidence type="ECO:0000256" key="6">
    <source>
        <dbReference type="ARBA" id="ARBA00023211"/>
    </source>
</evidence>
<evidence type="ECO:0000256" key="3">
    <source>
        <dbReference type="ARBA" id="ARBA00022723"/>
    </source>
</evidence>
<accession>A0ABT5GM27</accession>
<evidence type="ECO:0000313" key="8">
    <source>
        <dbReference type="EMBL" id="MDC5699305.1"/>
    </source>
</evidence>
<evidence type="ECO:0000256" key="1">
    <source>
        <dbReference type="ARBA" id="ARBA00001936"/>
    </source>
</evidence>
<dbReference type="Proteomes" id="UP001150259">
    <property type="component" value="Unassembled WGS sequence"/>
</dbReference>
<keyword evidence="6" id="KW-0464">Manganese</keyword>
<comment type="cofactor">
    <cofactor evidence="1">
        <name>Mn(2+)</name>
        <dbReference type="ChEBI" id="CHEBI:29035"/>
    </cofactor>
</comment>
<keyword evidence="5" id="KW-0460">Magnesium</keyword>
<reference evidence="8 9" key="1">
    <citation type="submission" date="2022-11" db="EMBL/GenBank/DDBJ databases">
        <title>Anaerobic phenanthrene biodegradation by a DNRA strain PheN6.</title>
        <authorList>
            <person name="Zhang Z."/>
        </authorList>
    </citation>
    <scope>NUCLEOTIDE SEQUENCE [LARGE SCALE GENOMIC DNA]</scope>
    <source>
        <strain evidence="8 9">PheN6</strain>
    </source>
</reference>
<sequence length="277" mass="30342">MTAPRYFPLTQVRGLGDLALRWLRGERWDEAAPRQASTVMLVRDGERGTEVFMLKRVPQMAFAPSMHVFPGGGVDPRDAEPGLPWAGPSPEEWGRRLGCTAAEAQMFVAAAVREVYEEVGVLLAGRSATGPLVDPHDGSWAGVRERLVSRDLSLAEVLLERDLVLRSDLIVAKAHWLTPVFEPRRFDTWFFAARMPEHQVADGETSEAEVAEWVVPQELLEEYAAGRASLLPPTVVCVEEIAAAPSAAEFVTHSADLPLIMPVIVETPAGPAMQIDT</sequence>
<dbReference type="Gene3D" id="3.90.79.10">
    <property type="entry name" value="Nucleoside Triphosphate Pyrophosphohydrolase"/>
    <property type="match status" value="1"/>
</dbReference>
<dbReference type="PROSITE" id="PS51462">
    <property type="entry name" value="NUDIX"/>
    <property type="match status" value="1"/>
</dbReference>
<dbReference type="InterPro" id="IPR015797">
    <property type="entry name" value="NUDIX_hydrolase-like_dom_sf"/>
</dbReference>
<evidence type="ECO:0000256" key="4">
    <source>
        <dbReference type="ARBA" id="ARBA00022801"/>
    </source>
</evidence>
<dbReference type="RefSeq" id="WP_272463860.1">
    <property type="nucleotide sequence ID" value="NZ_JAPFQL010000133.1"/>
</dbReference>
<dbReference type="PANTHER" id="PTHR12318:SF0">
    <property type="entry name" value="ACYL-COENZYME A DIPHOSPHATASE NUDT19"/>
    <property type="match status" value="1"/>
</dbReference>
<dbReference type="CDD" id="cd18870">
    <property type="entry name" value="NUDIX_AcylCoAdiphos_Nudt19"/>
    <property type="match status" value="1"/>
</dbReference>
<keyword evidence="3" id="KW-0479">Metal-binding</keyword>
<evidence type="ECO:0000313" key="9">
    <source>
        <dbReference type="Proteomes" id="UP001150259"/>
    </source>
</evidence>
<keyword evidence="9" id="KW-1185">Reference proteome</keyword>
<dbReference type="PANTHER" id="PTHR12318">
    <property type="entry name" value="TESTOSTERONE-REGULATED PROTEIN RP2"/>
    <property type="match status" value="1"/>
</dbReference>
<dbReference type="EMBL" id="JAPFQL010000133">
    <property type="protein sequence ID" value="MDC5699305.1"/>
    <property type="molecule type" value="Genomic_DNA"/>
</dbReference>
<protein>
    <submittedName>
        <fullName evidence="8">NUDIX domain-containing protein</fullName>
    </submittedName>
</protein>
<evidence type="ECO:0000256" key="2">
    <source>
        <dbReference type="ARBA" id="ARBA00001946"/>
    </source>
</evidence>
<comment type="cofactor">
    <cofactor evidence="2">
        <name>Mg(2+)</name>
        <dbReference type="ChEBI" id="CHEBI:18420"/>
    </cofactor>
</comment>
<evidence type="ECO:0000259" key="7">
    <source>
        <dbReference type="PROSITE" id="PS51462"/>
    </source>
</evidence>
<keyword evidence="4" id="KW-0378">Hydrolase</keyword>